<accession>A0A1I4WKR4</accession>
<keyword evidence="2" id="KW-1185">Reference proteome</keyword>
<evidence type="ECO:0000313" key="1">
    <source>
        <dbReference type="EMBL" id="SFN13863.1"/>
    </source>
</evidence>
<dbReference type="AlphaFoldDB" id="A0A1I4WKR4"/>
<name>A0A1I4WKR4_9GAMM</name>
<dbReference type="STRING" id="578942.SAMN05216289_10591"/>
<gene>
    <name evidence="1" type="ORF">SAMN05216289_10591</name>
</gene>
<proteinExistence type="predicted"/>
<reference evidence="1 2" key="1">
    <citation type="submission" date="2016-10" db="EMBL/GenBank/DDBJ databases">
        <authorList>
            <person name="de Groot N.N."/>
        </authorList>
    </citation>
    <scope>NUCLEOTIDE SEQUENCE [LARGE SCALE GENOMIC DNA]</scope>
    <source>
        <strain evidence="1 2">CGMCC 1.7659</strain>
    </source>
</reference>
<sequence>MNRTISIAFGAIAALTLLGGCSYIRSKFGAGKDDVYRNSTQARPLEVPPDLDAPNRSGTLVIPEPSAANVAGPVDASAPDAVITPNAAPPLAAAATAGGDGLQVADTLANTWRRVGLALERSGVATVQSSDEATRSYDIRTTGVTTQSPGWFKRAVTLGMARDKKVSTPVNLRVRVGGTDGASSVIIEGASTASDINAARQVLDTLRQRMN</sequence>
<dbReference type="EMBL" id="FOVF01000005">
    <property type="protein sequence ID" value="SFN13863.1"/>
    <property type="molecule type" value="Genomic_DNA"/>
</dbReference>
<dbReference type="RefSeq" id="WP_092405764.1">
    <property type="nucleotide sequence ID" value="NZ_FOVF01000005.1"/>
</dbReference>
<dbReference type="InterPro" id="IPR042268">
    <property type="entry name" value="BamC_C"/>
</dbReference>
<evidence type="ECO:0008006" key="3">
    <source>
        <dbReference type="Google" id="ProtNLM"/>
    </source>
</evidence>
<protein>
    <recommendedName>
        <fullName evidence="3">Outer membrane protein assembly factor BamC</fullName>
    </recommendedName>
</protein>
<dbReference type="PROSITE" id="PS51257">
    <property type="entry name" value="PROKAR_LIPOPROTEIN"/>
    <property type="match status" value="1"/>
</dbReference>
<dbReference type="OrthoDB" id="5966071at2"/>
<dbReference type="Proteomes" id="UP000198575">
    <property type="component" value="Unassembled WGS sequence"/>
</dbReference>
<organism evidence="1 2">
    <name type="scientific">Dokdonella immobilis</name>
    <dbReference type="NCBI Taxonomy" id="578942"/>
    <lineage>
        <taxon>Bacteria</taxon>
        <taxon>Pseudomonadati</taxon>
        <taxon>Pseudomonadota</taxon>
        <taxon>Gammaproteobacteria</taxon>
        <taxon>Lysobacterales</taxon>
        <taxon>Rhodanobacteraceae</taxon>
        <taxon>Dokdonella</taxon>
    </lineage>
</organism>
<dbReference type="Gene3D" id="3.30.310.170">
    <property type="entry name" value="Outer membrane protein assembly factor BamC"/>
    <property type="match status" value="1"/>
</dbReference>
<evidence type="ECO:0000313" key="2">
    <source>
        <dbReference type="Proteomes" id="UP000198575"/>
    </source>
</evidence>